<dbReference type="CDD" id="cd03220">
    <property type="entry name" value="ABC_KpsT_Wzt"/>
    <property type="match status" value="1"/>
</dbReference>
<keyword evidence="4 6" id="KW-0067">ATP-binding</keyword>
<dbReference type="InterPro" id="IPR015860">
    <property type="entry name" value="ABC_transpr_TagH-like"/>
</dbReference>
<dbReference type="InterPro" id="IPR003439">
    <property type="entry name" value="ABC_transporter-like_ATP-bd"/>
</dbReference>
<dbReference type="PANTHER" id="PTHR46743:SF2">
    <property type="entry name" value="TEICHOIC ACIDS EXPORT ATP-BINDING PROTEIN TAGH"/>
    <property type="match status" value="1"/>
</dbReference>
<comment type="similarity">
    <text evidence="1">Belongs to the ABC transporter superfamily.</text>
</comment>
<proteinExistence type="inferred from homology"/>
<evidence type="ECO:0000256" key="2">
    <source>
        <dbReference type="ARBA" id="ARBA00022448"/>
    </source>
</evidence>
<keyword evidence="2" id="KW-0813">Transport</keyword>
<dbReference type="Pfam" id="PF00005">
    <property type="entry name" value="ABC_tran"/>
    <property type="match status" value="1"/>
</dbReference>
<evidence type="ECO:0000313" key="7">
    <source>
        <dbReference type="Proteomes" id="UP000293289"/>
    </source>
</evidence>
<dbReference type="PANTHER" id="PTHR46743">
    <property type="entry name" value="TEICHOIC ACIDS EXPORT ATP-BINDING PROTEIN TAGH"/>
    <property type="match status" value="1"/>
</dbReference>
<dbReference type="EMBL" id="SGWY01000004">
    <property type="protein sequence ID" value="RZS63469.1"/>
    <property type="molecule type" value="Genomic_DNA"/>
</dbReference>
<organism evidence="6 7">
    <name type="scientific">Agromyces ramosus</name>
    <dbReference type="NCBI Taxonomy" id="33879"/>
    <lineage>
        <taxon>Bacteria</taxon>
        <taxon>Bacillati</taxon>
        <taxon>Actinomycetota</taxon>
        <taxon>Actinomycetes</taxon>
        <taxon>Micrococcales</taxon>
        <taxon>Microbacteriaceae</taxon>
        <taxon>Agromyces</taxon>
    </lineage>
</organism>
<evidence type="ECO:0000256" key="4">
    <source>
        <dbReference type="ARBA" id="ARBA00022840"/>
    </source>
</evidence>
<keyword evidence="7" id="KW-1185">Reference proteome</keyword>
<dbReference type="Proteomes" id="UP000293289">
    <property type="component" value="Unassembled WGS sequence"/>
</dbReference>
<comment type="caution">
    <text evidence="6">The sequence shown here is derived from an EMBL/GenBank/DDBJ whole genome shotgun (WGS) entry which is preliminary data.</text>
</comment>
<evidence type="ECO:0000259" key="5">
    <source>
        <dbReference type="PROSITE" id="PS50893"/>
    </source>
</evidence>
<dbReference type="GO" id="GO:0140359">
    <property type="term" value="F:ABC-type transporter activity"/>
    <property type="evidence" value="ECO:0007669"/>
    <property type="project" value="InterPro"/>
</dbReference>
<accession>A0A4Q7MB33</accession>
<dbReference type="SUPFAM" id="SSF52540">
    <property type="entry name" value="P-loop containing nucleoside triphosphate hydrolases"/>
    <property type="match status" value="1"/>
</dbReference>
<dbReference type="GO" id="GO:0005524">
    <property type="term" value="F:ATP binding"/>
    <property type="evidence" value="ECO:0007669"/>
    <property type="project" value="UniProtKB-KW"/>
</dbReference>
<gene>
    <name evidence="6" type="ORF">EV187_3374</name>
</gene>
<dbReference type="InterPro" id="IPR003593">
    <property type="entry name" value="AAA+_ATPase"/>
</dbReference>
<name>A0A4Q7MB33_9MICO</name>
<dbReference type="InterPro" id="IPR050683">
    <property type="entry name" value="Bact_Polysacc_Export_ATP-bd"/>
</dbReference>
<keyword evidence="3" id="KW-0547">Nucleotide-binding</keyword>
<evidence type="ECO:0000256" key="3">
    <source>
        <dbReference type="ARBA" id="ARBA00022741"/>
    </source>
</evidence>
<reference evidence="6 7" key="1">
    <citation type="submission" date="2019-02" db="EMBL/GenBank/DDBJ databases">
        <title>Genomic Encyclopedia of Type Strains, Phase IV (KMG-IV): sequencing the most valuable type-strain genomes for metagenomic binning, comparative biology and taxonomic classification.</title>
        <authorList>
            <person name="Goeker M."/>
        </authorList>
    </citation>
    <scope>NUCLEOTIDE SEQUENCE [LARGE SCALE GENOMIC DNA]</scope>
    <source>
        <strain evidence="6 7">DSM 43045</strain>
    </source>
</reference>
<dbReference type="InterPro" id="IPR027417">
    <property type="entry name" value="P-loop_NTPase"/>
</dbReference>
<evidence type="ECO:0000256" key="1">
    <source>
        <dbReference type="ARBA" id="ARBA00005417"/>
    </source>
</evidence>
<dbReference type="AlphaFoldDB" id="A0A4Q7MB33"/>
<dbReference type="SMART" id="SM00382">
    <property type="entry name" value="AAA"/>
    <property type="match status" value="1"/>
</dbReference>
<protein>
    <submittedName>
        <fullName evidence="6">Lipopolysaccharide transport system ATP-binding protein</fullName>
    </submittedName>
</protein>
<sequence>MRQKTREIMSNAMAISVSNLSKVYRIGHQHRSNRATEAIVQRLRHPFQRAEYEYFEALDEIDFEIPRGEAVGIIGRNGAGKSTLLKLLTRITAPTTGRIELNGRIGSLLEVGTGFHPELTGRENIFLNGTLLGMRKRGIKQRFDEIVDFAGVERFLDTPVKRYSSGMYVRLAFAVAAHLDTEMLAIDEVLSVGDAEFQRKSLAKMRDAARSGRTVLYVSHQMQTITSLCTSALFLDAGRLDYHGSVDGALMRYRATFEEFASAQRQAARRPGSGELRATDVRMERAYHAADDKVIEIDLGSTGADSTLPYYVSAHINDANGAVIAQCDSRVHGVWLDPTEPQRATLTISGLWLRPGRYSVDVFVCRAGILDAWQGAQAFEVLPELPYPDAVPEDAYSNGIVLTDFTYRVDAADDFERPQR</sequence>
<feature type="domain" description="ABC transporter" evidence="5">
    <location>
        <begin position="41"/>
        <end position="262"/>
    </location>
</feature>
<dbReference type="GO" id="GO:0016020">
    <property type="term" value="C:membrane"/>
    <property type="evidence" value="ECO:0007669"/>
    <property type="project" value="InterPro"/>
</dbReference>
<evidence type="ECO:0000313" key="6">
    <source>
        <dbReference type="EMBL" id="RZS63469.1"/>
    </source>
</evidence>
<dbReference type="Gene3D" id="3.40.50.300">
    <property type="entry name" value="P-loop containing nucleotide triphosphate hydrolases"/>
    <property type="match status" value="1"/>
</dbReference>
<dbReference type="PROSITE" id="PS50893">
    <property type="entry name" value="ABC_TRANSPORTER_2"/>
    <property type="match status" value="1"/>
</dbReference>
<dbReference type="GO" id="GO:0016887">
    <property type="term" value="F:ATP hydrolysis activity"/>
    <property type="evidence" value="ECO:0007669"/>
    <property type="project" value="InterPro"/>
</dbReference>